<proteinExistence type="inferred from homology"/>
<dbReference type="RefSeq" id="WP_198507135.1">
    <property type="nucleotide sequence ID" value="NZ_CP018799.1"/>
</dbReference>
<feature type="domain" description="Guanylate cyclase" evidence="8">
    <location>
        <begin position="441"/>
        <end position="573"/>
    </location>
</feature>
<evidence type="ECO:0000256" key="5">
    <source>
        <dbReference type="ARBA" id="ARBA00022989"/>
    </source>
</evidence>
<evidence type="ECO:0000256" key="4">
    <source>
        <dbReference type="ARBA" id="ARBA00022692"/>
    </source>
</evidence>
<evidence type="ECO:0000256" key="7">
    <source>
        <dbReference type="SAM" id="Phobius"/>
    </source>
</evidence>
<evidence type="ECO:0000256" key="2">
    <source>
        <dbReference type="ARBA" id="ARBA00005381"/>
    </source>
</evidence>
<dbReference type="SMART" id="SM01080">
    <property type="entry name" value="CHASE2"/>
    <property type="match status" value="1"/>
</dbReference>
<dbReference type="Pfam" id="PF05226">
    <property type="entry name" value="CHASE2"/>
    <property type="match status" value="1"/>
</dbReference>
<evidence type="ECO:0000313" key="9">
    <source>
        <dbReference type="EMBL" id="ATX79484.1"/>
    </source>
</evidence>
<feature type="transmembrane region" description="Helical" evidence="7">
    <location>
        <begin position="325"/>
        <end position="344"/>
    </location>
</feature>
<keyword evidence="6 7" id="KW-0472">Membrane</keyword>
<dbReference type="GO" id="GO:0006171">
    <property type="term" value="P:cAMP biosynthetic process"/>
    <property type="evidence" value="ECO:0007669"/>
    <property type="project" value="TreeGrafter"/>
</dbReference>
<keyword evidence="9" id="KW-0456">Lyase</keyword>
<comment type="subcellular location">
    <subcellularLocation>
        <location evidence="1">Cell envelope</location>
    </subcellularLocation>
</comment>
<evidence type="ECO:0000256" key="6">
    <source>
        <dbReference type="ARBA" id="ARBA00023136"/>
    </source>
</evidence>
<evidence type="ECO:0000256" key="1">
    <source>
        <dbReference type="ARBA" id="ARBA00004196"/>
    </source>
</evidence>
<feature type="transmembrane region" description="Helical" evidence="7">
    <location>
        <begin position="376"/>
        <end position="400"/>
    </location>
</feature>
<dbReference type="KEGG" id="maes:Ga0123461_1065"/>
<comment type="similarity">
    <text evidence="2">Belongs to the adenylyl cyclase class-3 family.</text>
</comment>
<reference evidence="9 10" key="1">
    <citation type="submission" date="2016-12" db="EMBL/GenBank/DDBJ databases">
        <title>Isolation and genomic insights into novel planktonic Zetaproteobacteria from stratified waters of the Chesapeake Bay.</title>
        <authorList>
            <person name="McAllister S.M."/>
            <person name="Kato S."/>
            <person name="Chan C.S."/>
            <person name="Chiu B.K."/>
            <person name="Field E.K."/>
        </authorList>
    </citation>
    <scope>NUCLEOTIDE SEQUENCE [LARGE SCALE GENOMIC DNA]</scope>
    <source>
        <strain evidence="9 10">CP-5</strain>
    </source>
</reference>
<dbReference type="InterPro" id="IPR001054">
    <property type="entry name" value="A/G_cyclase"/>
</dbReference>
<dbReference type="InterPro" id="IPR029787">
    <property type="entry name" value="Nucleotide_cyclase"/>
</dbReference>
<dbReference type="PANTHER" id="PTHR43081:SF1">
    <property type="entry name" value="ADENYLATE CYCLASE, TERMINAL-DIFFERENTIATION SPECIFIC"/>
    <property type="match status" value="1"/>
</dbReference>
<evidence type="ECO:0000259" key="8">
    <source>
        <dbReference type="PROSITE" id="PS50125"/>
    </source>
</evidence>
<dbReference type="EMBL" id="CP018799">
    <property type="protein sequence ID" value="ATX79484.1"/>
    <property type="molecule type" value="Genomic_DNA"/>
</dbReference>
<dbReference type="EC" id="4.6.1.1" evidence="9"/>
<feature type="transmembrane region" description="Helical" evidence="7">
    <location>
        <begin position="351"/>
        <end position="370"/>
    </location>
</feature>
<dbReference type="SMART" id="SM00044">
    <property type="entry name" value="CYCc"/>
    <property type="match status" value="1"/>
</dbReference>
<keyword evidence="3" id="KW-1003">Cell membrane</keyword>
<name>A0A2K8L3F2_MARES</name>
<protein>
    <submittedName>
        <fullName evidence="9">Adenylate cyclase</fullName>
        <ecNumber evidence="9">4.6.1.1</ecNumber>
    </submittedName>
</protein>
<dbReference type="AlphaFoldDB" id="A0A2K8L3F2"/>
<dbReference type="PANTHER" id="PTHR43081">
    <property type="entry name" value="ADENYLATE CYCLASE, TERMINAL-DIFFERENTIATION SPECIFIC-RELATED"/>
    <property type="match status" value="1"/>
</dbReference>
<dbReference type="Proteomes" id="UP000231701">
    <property type="component" value="Chromosome"/>
</dbReference>
<organism evidence="9 10">
    <name type="scientific">Mariprofundus aestuarium</name>
    <dbReference type="NCBI Taxonomy" id="1921086"/>
    <lineage>
        <taxon>Bacteria</taxon>
        <taxon>Pseudomonadati</taxon>
        <taxon>Pseudomonadota</taxon>
        <taxon>Candidatius Mariprofundia</taxon>
        <taxon>Mariprofundales</taxon>
        <taxon>Mariprofundaceae</taxon>
        <taxon>Mariprofundus</taxon>
    </lineage>
</organism>
<dbReference type="GO" id="GO:0004016">
    <property type="term" value="F:adenylate cyclase activity"/>
    <property type="evidence" value="ECO:0007669"/>
    <property type="project" value="UniProtKB-EC"/>
</dbReference>
<evidence type="ECO:0000256" key="3">
    <source>
        <dbReference type="ARBA" id="ARBA00022475"/>
    </source>
</evidence>
<keyword evidence="5 7" id="KW-1133">Transmembrane helix</keyword>
<evidence type="ECO:0000313" key="10">
    <source>
        <dbReference type="Proteomes" id="UP000231701"/>
    </source>
</evidence>
<dbReference type="FunFam" id="3.30.70.1230:FF:000016">
    <property type="entry name" value="Adenylate/guanylate cyclase domain-containing protein"/>
    <property type="match status" value="1"/>
</dbReference>
<dbReference type="Gene3D" id="3.30.70.1230">
    <property type="entry name" value="Nucleotide cyclase"/>
    <property type="match status" value="1"/>
</dbReference>
<gene>
    <name evidence="9" type="ORF">Ga0123461_1065</name>
</gene>
<accession>A0A2K8L3F2</accession>
<dbReference type="CDD" id="cd07302">
    <property type="entry name" value="CHD"/>
    <property type="match status" value="1"/>
</dbReference>
<sequence>MFYLSGAFQSAHDALSDLLQIQFSSPPASKPVVYLLITDASLIEADEVDGISWPWPRSAYAEAVRFLKNAGASEIVFDMIFTERSVHGLEDDTGFGNAIEDAGVILAKLSSNRQSSMSEKAAENNRLITERFALHVEGADEKMFHDTPYLRAPVSELTNHAKGLGDVKFVQDSDGVGRRIPLLVRSGNRYHPSLSLAAAASILNITSYQMEGSDLLLSGPSVQRRIPLDSEGMARPLYFGDSSIYDKYLLLRVIKSQIRMDEGDAPYYDPALFKDKVVIIGADATELKDFRPNPFNKANDPGAHYHGTAIHNILESGFLVSRYEAVYVLPILFLTSMLLAFVAAKYRATTGFSFTFLLLLLVNGVAVYLFKHHGMLIDMAATSVNLIGCFILATGSNYMVEARQRHFVTSAFGQYLSPDVVKALVDNPERLLLGGEVRTMTAFFSDIAGFSTISEKLTPEELVSLLNEYLTEMCDIIGKYHGTVDKFEGDAIMAFWGAPIYRDDHAHLALLASLEMQQRLEELRGKWAAEGKDQLYVRMGINSGLMLVGNMGSRTRMNYTIMGDAVNLASRLEAANKFYGTHLMISQKTKVLAGDQFTVRELDAIQVVGKKKPVHVYELLGKKGDVAENRLAATLLFEEGLTCYRKGDFVSAKTNFTAVFDQVPGDPPAIEFLRRIEALDKTESQGDWNGVFKADSK</sequence>
<keyword evidence="10" id="KW-1185">Reference proteome</keyword>
<dbReference type="GO" id="GO:0030313">
    <property type="term" value="C:cell envelope"/>
    <property type="evidence" value="ECO:0007669"/>
    <property type="project" value="UniProtKB-SubCell"/>
</dbReference>
<dbReference type="InterPro" id="IPR007890">
    <property type="entry name" value="CHASE2"/>
</dbReference>
<dbReference type="InterPro" id="IPR050697">
    <property type="entry name" value="Adenylyl/Guanylyl_Cyclase_3/4"/>
</dbReference>
<dbReference type="Pfam" id="PF00211">
    <property type="entry name" value="Guanylate_cyc"/>
    <property type="match status" value="1"/>
</dbReference>
<dbReference type="GO" id="GO:0035556">
    <property type="term" value="P:intracellular signal transduction"/>
    <property type="evidence" value="ECO:0007669"/>
    <property type="project" value="InterPro"/>
</dbReference>
<dbReference type="PROSITE" id="PS50125">
    <property type="entry name" value="GUANYLATE_CYCLASE_2"/>
    <property type="match status" value="1"/>
</dbReference>
<keyword evidence="4 7" id="KW-0812">Transmembrane</keyword>
<dbReference type="SUPFAM" id="SSF55073">
    <property type="entry name" value="Nucleotide cyclase"/>
    <property type="match status" value="1"/>
</dbReference>